<sequence length="269" mass="31977">MVSVNFLVNNFKVIREHRYILIQLIKKDLQNRYVGSFLGLFWAFFPPLVNIGVFWFIFEVGFKSVPVNNYPFILWLLTGMIPWFFISDSISYSSTSILDNKFLVKNVVFKLNILPFVRICSSLIIHLFFVLVLLLFFSFYGYKPKIYNLQVIYYILCTITLVYGISLITSSLIIFVKDLGQFLALILQIAFWITPIFWSLNLLPSKYHLLIKLNPFYYVVEGYRNSFIYNAWFWQYPRQTLFFWGVTFFTIGLGTYLYRKLRPHFADVI</sequence>
<reference evidence="10" key="3">
    <citation type="journal article" date="2007" name="Glycobiology">
        <title>The dTDP-4-dehydro-6-deoxyglucose reductase encoding fcd gene is part of the surface layer glycoprotein glycosylation gene cluster of Geobacillus tepidamans GS5-97T.</title>
        <authorList>
            <person name="Zayni S."/>
            <person name="Steiner K."/>
            <person name="Pfostl A."/>
            <person name="Hofinger A."/>
            <person name="Kosma P."/>
            <person name="Schaffer C."/>
            <person name="Messner P."/>
        </authorList>
    </citation>
    <scope>NUCLEOTIDE SEQUENCE</scope>
    <source>
        <strain evidence="10">GS5-97</strain>
    </source>
</reference>
<keyword evidence="4 8" id="KW-1003">Cell membrane</keyword>
<dbReference type="GO" id="GO:0015920">
    <property type="term" value="P:lipopolysaccharide transport"/>
    <property type="evidence" value="ECO:0007669"/>
    <property type="project" value="TreeGrafter"/>
</dbReference>
<comment type="similarity">
    <text evidence="2 8">Belongs to the ABC-2 integral membrane protein family.</text>
</comment>
<evidence type="ECO:0000256" key="7">
    <source>
        <dbReference type="ARBA" id="ARBA00023136"/>
    </source>
</evidence>
<dbReference type="Pfam" id="PF01061">
    <property type="entry name" value="ABC2_membrane"/>
    <property type="match status" value="1"/>
</dbReference>
<dbReference type="PANTHER" id="PTHR30413:SF10">
    <property type="entry name" value="CAPSULE POLYSACCHARIDE EXPORT INNER-MEMBRANE PROTEIN CTRC"/>
    <property type="match status" value="1"/>
</dbReference>
<evidence type="ECO:0000256" key="5">
    <source>
        <dbReference type="ARBA" id="ARBA00022692"/>
    </source>
</evidence>
<reference evidence="10" key="2">
    <citation type="journal article" date="2005" name="Microbiology">
        <title>The structure of secondary cell wall polymers: how Gram-positive bacteria stick their cell walls together.</title>
        <authorList>
            <person name="Schaffer C."/>
            <person name="Messner P."/>
        </authorList>
    </citation>
    <scope>NUCLEOTIDE SEQUENCE</scope>
    <source>
        <strain evidence="10">GS5-97</strain>
    </source>
</reference>
<dbReference type="PROSITE" id="PS51012">
    <property type="entry name" value="ABC_TM2"/>
    <property type="match status" value="1"/>
</dbReference>
<evidence type="ECO:0000256" key="1">
    <source>
        <dbReference type="ARBA" id="ARBA00004651"/>
    </source>
</evidence>
<dbReference type="AlphaFoldDB" id="A2BD18"/>
<dbReference type="PANTHER" id="PTHR30413">
    <property type="entry name" value="INNER MEMBRANE TRANSPORT PERMEASE"/>
    <property type="match status" value="1"/>
</dbReference>
<reference evidence="10" key="4">
    <citation type="journal article" date="2008" name="Carbohydr. Res.">
        <title>S-layer nanoglycobiology of bacteria.</title>
        <authorList>
            <person name="Messner P."/>
            <person name="Steiner K."/>
            <person name="Zarschler K."/>
            <person name="Schaffer C."/>
        </authorList>
    </citation>
    <scope>NUCLEOTIDE SEQUENCE</scope>
    <source>
        <strain evidence="10">GS5-97</strain>
    </source>
</reference>
<keyword evidence="7 8" id="KW-0472">Membrane</keyword>
<reference evidence="10" key="1">
    <citation type="journal article" date="2004" name="Int. J. Syst. Evol. Microbiol.">
        <title>Classification of isolates from locations in Austria and Yellowstone National Park as Geobacillus tepidamans sp. nov.</title>
        <authorList>
            <person name="Schaffer C."/>
            <person name="Franck W.L."/>
            <person name="Scheberl A."/>
            <person name="Kosma P."/>
            <person name="McDermott T.R."/>
            <person name="Messner P."/>
        </authorList>
    </citation>
    <scope>NUCLEOTIDE SEQUENCE</scope>
    <source>
        <strain evidence="10">GS5-97</strain>
    </source>
</reference>
<protein>
    <recommendedName>
        <fullName evidence="8">Transport permease protein</fullName>
    </recommendedName>
</protein>
<gene>
    <name evidence="10" type="primary">wzm</name>
</gene>
<comment type="subcellular location">
    <subcellularLocation>
        <location evidence="1 8">Cell membrane</location>
        <topology evidence="1 8">Multi-pass membrane protein</topology>
    </subcellularLocation>
</comment>
<feature type="transmembrane region" description="Helical" evidence="8">
    <location>
        <begin position="182"/>
        <end position="200"/>
    </location>
</feature>
<keyword evidence="6 8" id="KW-1133">Transmembrane helix</keyword>
<evidence type="ECO:0000256" key="3">
    <source>
        <dbReference type="ARBA" id="ARBA00022448"/>
    </source>
</evidence>
<feature type="transmembrane region" description="Helical" evidence="8">
    <location>
        <begin position="113"/>
        <end position="139"/>
    </location>
</feature>
<name>A2BD18_9BACL</name>
<evidence type="ECO:0000259" key="9">
    <source>
        <dbReference type="PROSITE" id="PS51012"/>
    </source>
</evidence>
<dbReference type="EMBL" id="AY883421">
    <property type="protein sequence ID" value="ABM68318.1"/>
    <property type="molecule type" value="Genomic_DNA"/>
</dbReference>
<feature type="transmembrane region" description="Helical" evidence="8">
    <location>
        <begin position="241"/>
        <end position="258"/>
    </location>
</feature>
<organism evidence="10">
    <name type="scientific">Anoxybacteroides tepidamans</name>
    <dbReference type="NCBI Taxonomy" id="265948"/>
    <lineage>
        <taxon>Bacteria</taxon>
        <taxon>Bacillati</taxon>
        <taxon>Bacillota</taxon>
        <taxon>Bacilli</taxon>
        <taxon>Bacillales</taxon>
        <taxon>Anoxybacillaceae</taxon>
        <taxon>Anoxybacteroides</taxon>
    </lineage>
</organism>
<feature type="transmembrane region" description="Helical" evidence="8">
    <location>
        <begin position="33"/>
        <end position="58"/>
    </location>
</feature>
<feature type="domain" description="ABC transmembrane type-2" evidence="9">
    <location>
        <begin position="38"/>
        <end position="261"/>
    </location>
</feature>
<dbReference type="InterPro" id="IPR013525">
    <property type="entry name" value="ABC2_TM"/>
</dbReference>
<keyword evidence="5 8" id="KW-0812">Transmembrane</keyword>
<evidence type="ECO:0000313" key="10">
    <source>
        <dbReference type="EMBL" id="ABM68318.1"/>
    </source>
</evidence>
<feature type="transmembrane region" description="Helical" evidence="8">
    <location>
        <begin position="70"/>
        <end position="92"/>
    </location>
</feature>
<evidence type="ECO:0000256" key="8">
    <source>
        <dbReference type="RuleBase" id="RU361157"/>
    </source>
</evidence>
<evidence type="ECO:0000256" key="6">
    <source>
        <dbReference type="ARBA" id="ARBA00022989"/>
    </source>
</evidence>
<feature type="transmembrane region" description="Helical" evidence="8">
    <location>
        <begin position="151"/>
        <end position="175"/>
    </location>
</feature>
<evidence type="ECO:0000256" key="2">
    <source>
        <dbReference type="ARBA" id="ARBA00007783"/>
    </source>
</evidence>
<evidence type="ECO:0000256" key="4">
    <source>
        <dbReference type="ARBA" id="ARBA00022475"/>
    </source>
</evidence>
<dbReference type="GO" id="GO:0005886">
    <property type="term" value="C:plasma membrane"/>
    <property type="evidence" value="ECO:0007669"/>
    <property type="project" value="UniProtKB-SubCell"/>
</dbReference>
<proteinExistence type="inferred from homology"/>
<dbReference type="InterPro" id="IPR047817">
    <property type="entry name" value="ABC2_TM_bact-type"/>
</dbReference>
<dbReference type="GO" id="GO:0140359">
    <property type="term" value="F:ABC-type transporter activity"/>
    <property type="evidence" value="ECO:0007669"/>
    <property type="project" value="InterPro"/>
</dbReference>
<accession>A2BD18</accession>
<keyword evidence="3 8" id="KW-0813">Transport</keyword>